<feature type="non-terminal residue" evidence="1">
    <location>
        <position position="151"/>
    </location>
</feature>
<reference evidence="1" key="1">
    <citation type="submission" date="2023-03" db="EMBL/GenBank/DDBJ databases">
        <title>Massive genome expansion in bonnet fungi (Mycena s.s.) driven by repeated elements and novel gene families across ecological guilds.</title>
        <authorList>
            <consortium name="Lawrence Berkeley National Laboratory"/>
            <person name="Harder C.B."/>
            <person name="Miyauchi S."/>
            <person name="Viragh M."/>
            <person name="Kuo A."/>
            <person name="Thoen E."/>
            <person name="Andreopoulos B."/>
            <person name="Lu D."/>
            <person name="Skrede I."/>
            <person name="Drula E."/>
            <person name="Henrissat B."/>
            <person name="Morin E."/>
            <person name="Kohler A."/>
            <person name="Barry K."/>
            <person name="LaButti K."/>
            <person name="Morin E."/>
            <person name="Salamov A."/>
            <person name="Lipzen A."/>
            <person name="Mereny Z."/>
            <person name="Hegedus B."/>
            <person name="Baldrian P."/>
            <person name="Stursova M."/>
            <person name="Weitz H."/>
            <person name="Taylor A."/>
            <person name="Grigoriev I.V."/>
            <person name="Nagy L.G."/>
            <person name="Martin F."/>
            <person name="Kauserud H."/>
        </authorList>
    </citation>
    <scope>NUCLEOTIDE SEQUENCE</scope>
    <source>
        <strain evidence="1">CBHHK182m</strain>
    </source>
</reference>
<keyword evidence="2" id="KW-1185">Reference proteome</keyword>
<protein>
    <submittedName>
        <fullName evidence="1">Uncharacterized protein</fullName>
    </submittedName>
</protein>
<dbReference type="EMBL" id="JARKIB010000031">
    <property type="protein sequence ID" value="KAJ7763070.1"/>
    <property type="molecule type" value="Genomic_DNA"/>
</dbReference>
<organism evidence="1 2">
    <name type="scientific">Mycena metata</name>
    <dbReference type="NCBI Taxonomy" id="1033252"/>
    <lineage>
        <taxon>Eukaryota</taxon>
        <taxon>Fungi</taxon>
        <taxon>Dikarya</taxon>
        <taxon>Basidiomycota</taxon>
        <taxon>Agaricomycotina</taxon>
        <taxon>Agaricomycetes</taxon>
        <taxon>Agaricomycetidae</taxon>
        <taxon>Agaricales</taxon>
        <taxon>Marasmiineae</taxon>
        <taxon>Mycenaceae</taxon>
        <taxon>Mycena</taxon>
    </lineage>
</organism>
<sequence length="151" mass="17406">MNIYIREYIFVLHSIPIWFHPGGKKDLNRLNNTSCSNCLRDKHGAVTVGHVLKIVQKNYVRHYRRRNCACESCRAERAAGCDAPYKCYEEAVKILDCLNEKWDPRSTVNQPNPELTEEEAAANVQALDEKEPVIFNPNIKIKKLADGFRIF</sequence>
<evidence type="ECO:0000313" key="1">
    <source>
        <dbReference type="EMBL" id="KAJ7763070.1"/>
    </source>
</evidence>
<name>A0AAD7NIX4_9AGAR</name>
<evidence type="ECO:0000313" key="2">
    <source>
        <dbReference type="Proteomes" id="UP001215598"/>
    </source>
</evidence>
<dbReference type="Proteomes" id="UP001215598">
    <property type="component" value="Unassembled WGS sequence"/>
</dbReference>
<gene>
    <name evidence="1" type="ORF">B0H16DRAFT_1311422</name>
</gene>
<comment type="caution">
    <text evidence="1">The sequence shown here is derived from an EMBL/GenBank/DDBJ whole genome shotgun (WGS) entry which is preliminary data.</text>
</comment>
<accession>A0AAD7NIX4</accession>
<proteinExistence type="predicted"/>
<dbReference type="AlphaFoldDB" id="A0AAD7NIX4"/>